<dbReference type="SUPFAM" id="SSF51735">
    <property type="entry name" value="NAD(P)-binding Rossmann-fold domains"/>
    <property type="match status" value="1"/>
</dbReference>
<evidence type="ECO:0000313" key="1">
    <source>
        <dbReference type="EMBL" id="KOS23451.1"/>
    </source>
</evidence>
<sequence>MQEKFWPVHSIDVGAALEQMLYDDSTAGQTFELYGPKQYKLAELAELVDKEIFKKRRHINVPKAILKPVAGLLNQALWWHTLSADEVEREFLDQVIDPEAKTFKDLGIEPGDISNFTYHYLQGFRSSNYYDLPPATEKEKREDKKYIHVLDEL</sequence>
<dbReference type="GO" id="GO:0005739">
    <property type="term" value="C:mitochondrion"/>
    <property type="evidence" value="ECO:0007669"/>
    <property type="project" value="TreeGrafter"/>
</dbReference>
<comment type="caution">
    <text evidence="1">The sequence shown here is derived from an EMBL/GenBank/DDBJ whole genome shotgun (WGS) entry which is preliminary data.</text>
</comment>
<name>A0A0M8NAM0_ESCWE</name>
<dbReference type="Proteomes" id="UP000053831">
    <property type="component" value="Unassembled WGS sequence"/>
</dbReference>
<accession>A0A0M8NAM0</accession>
<keyword evidence="2" id="KW-1185">Reference proteome</keyword>
<dbReference type="InterPro" id="IPR051207">
    <property type="entry name" value="ComplexI_NDUFA9_subunit"/>
</dbReference>
<dbReference type="PANTHER" id="PTHR12126:SF11">
    <property type="entry name" value="NADH DEHYDROGENASE [UBIQUINONE] 1 ALPHA SUBCOMPLEX SUBUNIT 9, MITOCHONDRIAL"/>
    <property type="match status" value="1"/>
</dbReference>
<dbReference type="STRING" id="150374.A0A0M8NAM0"/>
<dbReference type="Gene3D" id="3.40.50.720">
    <property type="entry name" value="NAD(P)-binding Rossmann-like Domain"/>
    <property type="match status" value="1"/>
</dbReference>
<evidence type="ECO:0000313" key="2">
    <source>
        <dbReference type="Proteomes" id="UP000053831"/>
    </source>
</evidence>
<proteinExistence type="predicted"/>
<keyword evidence="1" id="KW-0830">Ubiquinone</keyword>
<dbReference type="AlphaFoldDB" id="A0A0M8NAM0"/>
<protein>
    <submittedName>
        <fullName evidence="1">NADH-ubiquinone oxidoreductase 40 kDa subunit</fullName>
    </submittedName>
</protein>
<dbReference type="InterPro" id="IPR036291">
    <property type="entry name" value="NAD(P)-bd_dom_sf"/>
</dbReference>
<dbReference type="OrthoDB" id="275457at2759"/>
<dbReference type="PANTHER" id="PTHR12126">
    <property type="entry name" value="NADH-UBIQUINONE OXIDOREDUCTASE 39 KDA SUBUNIT-RELATED"/>
    <property type="match status" value="1"/>
</dbReference>
<gene>
    <name evidence="1" type="ORF">ESCO_006547</name>
</gene>
<reference evidence="1 2" key="1">
    <citation type="submission" date="2015-07" db="EMBL/GenBank/DDBJ databases">
        <title>The genome of the fungus Escovopsis weberi, a specialized disease agent of ant agriculture.</title>
        <authorList>
            <person name="de Man T.J."/>
            <person name="Stajich J.E."/>
            <person name="Kubicek C.P."/>
            <person name="Chenthamara K."/>
            <person name="Atanasova L."/>
            <person name="Druzhinina I.S."/>
            <person name="Birnbaum S."/>
            <person name="Barribeau S.M."/>
            <person name="Teiling C."/>
            <person name="Suen G."/>
            <person name="Currie C."/>
            <person name="Gerardo N.M."/>
        </authorList>
    </citation>
    <scope>NUCLEOTIDE SEQUENCE [LARGE SCALE GENOMIC DNA]</scope>
</reference>
<organism evidence="1 2">
    <name type="scientific">Escovopsis weberi</name>
    <dbReference type="NCBI Taxonomy" id="150374"/>
    <lineage>
        <taxon>Eukaryota</taxon>
        <taxon>Fungi</taxon>
        <taxon>Dikarya</taxon>
        <taxon>Ascomycota</taxon>
        <taxon>Pezizomycotina</taxon>
        <taxon>Sordariomycetes</taxon>
        <taxon>Hypocreomycetidae</taxon>
        <taxon>Hypocreales</taxon>
        <taxon>Hypocreaceae</taxon>
        <taxon>Escovopsis</taxon>
    </lineage>
</organism>
<dbReference type="GO" id="GO:0044877">
    <property type="term" value="F:protein-containing complex binding"/>
    <property type="evidence" value="ECO:0007669"/>
    <property type="project" value="TreeGrafter"/>
</dbReference>
<dbReference type="EMBL" id="LGSR01000001">
    <property type="protein sequence ID" value="KOS23451.1"/>
    <property type="molecule type" value="Genomic_DNA"/>
</dbReference>